<dbReference type="PANTHER" id="PTHR43103">
    <property type="entry name" value="NUCLEOSIDE-DIPHOSPHATE-SUGAR EPIMERASE"/>
    <property type="match status" value="1"/>
</dbReference>
<evidence type="ECO:0000259" key="3">
    <source>
        <dbReference type="Pfam" id="PF01370"/>
    </source>
</evidence>
<dbReference type="Pfam" id="PF01370">
    <property type="entry name" value="Epimerase"/>
    <property type="match status" value="1"/>
</dbReference>
<keyword evidence="1" id="KW-0521">NADP</keyword>
<evidence type="ECO:0000256" key="2">
    <source>
        <dbReference type="ARBA" id="ARBA00023277"/>
    </source>
</evidence>
<dbReference type="STRING" id="1884261.A0A5C3Q6I3"/>
<sequence>MARCRASSSSISRAELVGDSALAAGYVPFQKHSTILITGAAGFLVTQLVTALLSTERTANSRLILVDLVQPSIPQTIPDHFGSVKHAQTSNTALALQADLCDASQVDDFVRTQFGVPDTIYCLHGIMSIGCEDDFDLAMKVNIDSVRLLLDATRKFAATGNTPPKFISTSSLAVYGGPLPDVIMPSTLAAPQGTYGVTKLMCELLINEYTRRGFLDGRIVRLPTIVIRPGAPSAASSSFISGIIREPLRGVPSVCPIEDSLASTALDSLRIWVASTKTTIQKLITAAQIPASSLLPHTRVVCLPGFTTSIREELDALQESGGENALQLVKLGLLVDEGGIVRRFKEDIDASSDQ</sequence>
<dbReference type="Gene3D" id="3.90.25.10">
    <property type="entry name" value="UDP-galactose 4-epimerase, domain 1"/>
    <property type="match status" value="1"/>
</dbReference>
<dbReference type="Gene3D" id="3.40.50.720">
    <property type="entry name" value="NAD(P)-binding Rossmann-like Domain"/>
    <property type="match status" value="1"/>
</dbReference>
<dbReference type="PANTHER" id="PTHR43103:SF3">
    <property type="entry name" value="ADP-L-GLYCERO-D-MANNO-HEPTOSE-6-EPIMERASE"/>
    <property type="match status" value="1"/>
</dbReference>
<feature type="domain" description="NAD-dependent epimerase/dehydratase" evidence="3">
    <location>
        <begin position="35"/>
        <end position="250"/>
    </location>
</feature>
<keyword evidence="5" id="KW-1185">Reference proteome</keyword>
<dbReference type="OrthoDB" id="16464at2759"/>
<evidence type="ECO:0000313" key="5">
    <source>
        <dbReference type="Proteomes" id="UP000305067"/>
    </source>
</evidence>
<reference evidence="4 5" key="1">
    <citation type="journal article" date="2019" name="Nat. Ecol. Evol.">
        <title>Megaphylogeny resolves global patterns of mushroom evolution.</title>
        <authorList>
            <person name="Varga T."/>
            <person name="Krizsan K."/>
            <person name="Foldi C."/>
            <person name="Dima B."/>
            <person name="Sanchez-Garcia M."/>
            <person name="Sanchez-Ramirez S."/>
            <person name="Szollosi G.J."/>
            <person name="Szarkandi J.G."/>
            <person name="Papp V."/>
            <person name="Albert L."/>
            <person name="Andreopoulos W."/>
            <person name="Angelini C."/>
            <person name="Antonin V."/>
            <person name="Barry K.W."/>
            <person name="Bougher N.L."/>
            <person name="Buchanan P."/>
            <person name="Buyck B."/>
            <person name="Bense V."/>
            <person name="Catcheside P."/>
            <person name="Chovatia M."/>
            <person name="Cooper J."/>
            <person name="Damon W."/>
            <person name="Desjardin D."/>
            <person name="Finy P."/>
            <person name="Geml J."/>
            <person name="Haridas S."/>
            <person name="Hughes K."/>
            <person name="Justo A."/>
            <person name="Karasinski D."/>
            <person name="Kautmanova I."/>
            <person name="Kiss B."/>
            <person name="Kocsube S."/>
            <person name="Kotiranta H."/>
            <person name="LaButti K.M."/>
            <person name="Lechner B.E."/>
            <person name="Liimatainen K."/>
            <person name="Lipzen A."/>
            <person name="Lukacs Z."/>
            <person name="Mihaltcheva S."/>
            <person name="Morgado L.N."/>
            <person name="Niskanen T."/>
            <person name="Noordeloos M.E."/>
            <person name="Ohm R.A."/>
            <person name="Ortiz-Santana B."/>
            <person name="Ovrebo C."/>
            <person name="Racz N."/>
            <person name="Riley R."/>
            <person name="Savchenko A."/>
            <person name="Shiryaev A."/>
            <person name="Soop K."/>
            <person name="Spirin V."/>
            <person name="Szebenyi C."/>
            <person name="Tomsovsky M."/>
            <person name="Tulloss R.E."/>
            <person name="Uehling J."/>
            <person name="Grigoriev I.V."/>
            <person name="Vagvolgyi C."/>
            <person name="Papp T."/>
            <person name="Martin F.M."/>
            <person name="Miettinen O."/>
            <person name="Hibbett D.S."/>
            <person name="Nagy L.G."/>
        </authorList>
    </citation>
    <scope>NUCLEOTIDE SEQUENCE [LARGE SCALE GENOMIC DNA]</scope>
    <source>
        <strain evidence="4 5">CBS 309.79</strain>
    </source>
</reference>
<evidence type="ECO:0000313" key="4">
    <source>
        <dbReference type="EMBL" id="TFK97592.1"/>
    </source>
</evidence>
<gene>
    <name evidence="4" type="ORF">BDV98DRAFT_614054</name>
</gene>
<dbReference type="Proteomes" id="UP000305067">
    <property type="component" value="Unassembled WGS sequence"/>
</dbReference>
<keyword evidence="2" id="KW-0119">Carbohydrate metabolism</keyword>
<dbReference type="AlphaFoldDB" id="A0A5C3Q6I3"/>
<proteinExistence type="predicted"/>
<protein>
    <recommendedName>
        <fullName evidence="3">NAD-dependent epimerase/dehydratase domain-containing protein</fullName>
    </recommendedName>
</protein>
<dbReference type="SUPFAM" id="SSF51735">
    <property type="entry name" value="NAD(P)-binding Rossmann-fold domains"/>
    <property type="match status" value="1"/>
</dbReference>
<dbReference type="EMBL" id="ML178846">
    <property type="protein sequence ID" value="TFK97592.1"/>
    <property type="molecule type" value="Genomic_DNA"/>
</dbReference>
<organism evidence="4 5">
    <name type="scientific">Pterulicium gracile</name>
    <dbReference type="NCBI Taxonomy" id="1884261"/>
    <lineage>
        <taxon>Eukaryota</taxon>
        <taxon>Fungi</taxon>
        <taxon>Dikarya</taxon>
        <taxon>Basidiomycota</taxon>
        <taxon>Agaricomycotina</taxon>
        <taxon>Agaricomycetes</taxon>
        <taxon>Agaricomycetidae</taxon>
        <taxon>Agaricales</taxon>
        <taxon>Pleurotineae</taxon>
        <taxon>Pterulaceae</taxon>
        <taxon>Pterulicium</taxon>
    </lineage>
</organism>
<evidence type="ECO:0000256" key="1">
    <source>
        <dbReference type="ARBA" id="ARBA00022857"/>
    </source>
</evidence>
<dbReference type="InterPro" id="IPR001509">
    <property type="entry name" value="Epimerase_deHydtase"/>
</dbReference>
<name>A0A5C3Q6I3_9AGAR</name>
<accession>A0A5C3Q6I3</accession>
<dbReference type="InterPro" id="IPR036291">
    <property type="entry name" value="NAD(P)-bd_dom_sf"/>
</dbReference>